<organism evidence="2">
    <name type="scientific">Brassica napus</name>
    <name type="common">Rape</name>
    <dbReference type="NCBI Taxonomy" id="3708"/>
    <lineage>
        <taxon>Eukaryota</taxon>
        <taxon>Viridiplantae</taxon>
        <taxon>Streptophyta</taxon>
        <taxon>Embryophyta</taxon>
        <taxon>Tracheophyta</taxon>
        <taxon>Spermatophyta</taxon>
        <taxon>Magnoliopsida</taxon>
        <taxon>eudicotyledons</taxon>
        <taxon>Gunneridae</taxon>
        <taxon>Pentapetalae</taxon>
        <taxon>rosids</taxon>
        <taxon>malvids</taxon>
        <taxon>Brassicales</taxon>
        <taxon>Brassicaceae</taxon>
        <taxon>Brassiceae</taxon>
        <taxon>Brassica</taxon>
    </lineage>
</organism>
<dbReference type="Proteomes" id="UP001295469">
    <property type="component" value="Chromosome A07"/>
</dbReference>
<evidence type="ECO:0000313" key="2">
    <source>
        <dbReference type="EMBL" id="CAF2185517.1"/>
    </source>
</evidence>
<sequence length="152" mass="16942">LLTEHPTTHQQPRASGMALTSGDNTKGDTLRLTTKNLSVTNLAHQLLTVPTYRMRPPLSTVLIPSVLYGAFVIKSTDSKMHFSFHKILTVQKLVASGSLFLDLSDFLYQKRYDTVKSLVCTSGCSRLRRFDKRTAKAEKVLEICIGTGPNMR</sequence>
<protein>
    <submittedName>
        <fullName evidence="2">(rape) hypothetical protein</fullName>
    </submittedName>
</protein>
<feature type="region of interest" description="Disordered" evidence="1">
    <location>
        <begin position="1"/>
        <end position="25"/>
    </location>
</feature>
<dbReference type="AlphaFoldDB" id="A0A816Z4H7"/>
<name>A0A816Z4H7_BRANA</name>
<proteinExistence type="predicted"/>
<accession>A0A816Z4H7</accession>
<dbReference type="EMBL" id="HG994361">
    <property type="protein sequence ID" value="CAF2185517.1"/>
    <property type="molecule type" value="Genomic_DNA"/>
</dbReference>
<evidence type="ECO:0000256" key="1">
    <source>
        <dbReference type="SAM" id="MobiDB-lite"/>
    </source>
</evidence>
<gene>
    <name evidence="2" type="ORF">DARMORV10_A07P31590.1</name>
</gene>
<reference evidence="2" key="1">
    <citation type="submission" date="2021-01" db="EMBL/GenBank/DDBJ databases">
        <authorList>
            <consortium name="Genoscope - CEA"/>
            <person name="William W."/>
        </authorList>
    </citation>
    <scope>NUCLEOTIDE SEQUENCE</scope>
</reference>
<feature type="non-terminal residue" evidence="2">
    <location>
        <position position="152"/>
    </location>
</feature>